<dbReference type="EMBL" id="AP017313">
    <property type="protein sequence ID" value="BAU53367.1"/>
    <property type="molecule type" value="Genomic_DNA"/>
</dbReference>
<accession>A0A125T2L9</accession>
<organism evidence="1 2">
    <name type="scientific">Mucilaginibacter gotjawali</name>
    <dbReference type="NCBI Taxonomy" id="1550579"/>
    <lineage>
        <taxon>Bacteria</taxon>
        <taxon>Pseudomonadati</taxon>
        <taxon>Bacteroidota</taxon>
        <taxon>Sphingobacteriia</taxon>
        <taxon>Sphingobacteriales</taxon>
        <taxon>Sphingobacteriaceae</taxon>
        <taxon>Mucilaginibacter</taxon>
    </lineage>
</organism>
<dbReference type="RefSeq" id="WP_096350891.1">
    <property type="nucleotide sequence ID" value="NZ_AP017313.1"/>
</dbReference>
<name>A0A125T2L9_9SPHI</name>
<dbReference type="KEGG" id="mgot:MgSA37_01534"/>
<keyword evidence="2" id="KW-1185">Reference proteome</keyword>
<gene>
    <name evidence="1" type="ORF">MgSA37_01534</name>
</gene>
<evidence type="ECO:0000313" key="1">
    <source>
        <dbReference type="EMBL" id="BAU53367.1"/>
    </source>
</evidence>
<reference evidence="1 2" key="1">
    <citation type="submission" date="2015-12" db="EMBL/GenBank/DDBJ databases">
        <title>Genome sequence of Mucilaginibacter gotjawali.</title>
        <authorList>
            <person name="Lee J.S."/>
            <person name="Lee K.C."/>
            <person name="Kim K.K."/>
            <person name="Lee B.W."/>
        </authorList>
    </citation>
    <scope>NUCLEOTIDE SEQUENCE [LARGE SCALE GENOMIC DNA]</scope>
    <source>
        <strain evidence="1 2">SA3-7</strain>
    </source>
</reference>
<proteinExistence type="predicted"/>
<protein>
    <submittedName>
        <fullName evidence="1">Uncharacterized protein</fullName>
    </submittedName>
</protein>
<dbReference type="OrthoDB" id="1524937at2"/>
<dbReference type="Gene3D" id="3.30.70.20">
    <property type="match status" value="1"/>
</dbReference>
<evidence type="ECO:0000313" key="2">
    <source>
        <dbReference type="Proteomes" id="UP000218263"/>
    </source>
</evidence>
<dbReference type="AlphaFoldDB" id="A0A125T2L9"/>
<dbReference type="SUPFAM" id="SSF54862">
    <property type="entry name" value="4Fe-4S ferredoxins"/>
    <property type="match status" value="1"/>
</dbReference>
<dbReference type="Pfam" id="PF13459">
    <property type="entry name" value="Fer4_15"/>
    <property type="match status" value="1"/>
</dbReference>
<dbReference type="Proteomes" id="UP000218263">
    <property type="component" value="Chromosome"/>
</dbReference>
<sequence length="73" mass="8467">MAKIIHYRNKCIGCNICFELQPELWRMSMKDGKATLLRSQEKRDTYIISVSECHLQQSRDVAKACPVNIIKVL</sequence>